<protein>
    <submittedName>
        <fullName evidence="1">Uncharacterized protein</fullName>
    </submittedName>
</protein>
<proteinExistence type="predicted"/>
<organism evidence="1">
    <name type="scientific">Arundo donax</name>
    <name type="common">Giant reed</name>
    <name type="synonym">Donax arundinaceus</name>
    <dbReference type="NCBI Taxonomy" id="35708"/>
    <lineage>
        <taxon>Eukaryota</taxon>
        <taxon>Viridiplantae</taxon>
        <taxon>Streptophyta</taxon>
        <taxon>Embryophyta</taxon>
        <taxon>Tracheophyta</taxon>
        <taxon>Spermatophyta</taxon>
        <taxon>Magnoliopsida</taxon>
        <taxon>Liliopsida</taxon>
        <taxon>Poales</taxon>
        <taxon>Poaceae</taxon>
        <taxon>PACMAD clade</taxon>
        <taxon>Arundinoideae</taxon>
        <taxon>Arundineae</taxon>
        <taxon>Arundo</taxon>
    </lineage>
</organism>
<sequence length="19" mass="2220">MLLQVIFVPDYNCIDLSHV</sequence>
<reference evidence="1" key="1">
    <citation type="submission" date="2014-09" db="EMBL/GenBank/DDBJ databases">
        <authorList>
            <person name="Magalhaes I.L.F."/>
            <person name="Oliveira U."/>
            <person name="Santos F.R."/>
            <person name="Vidigal T.H.D.A."/>
            <person name="Brescovit A.D."/>
            <person name="Santos A.J."/>
        </authorList>
    </citation>
    <scope>NUCLEOTIDE SEQUENCE</scope>
    <source>
        <tissue evidence="1">Shoot tissue taken approximately 20 cm above the soil surface</tissue>
    </source>
</reference>
<dbReference type="AlphaFoldDB" id="A0A0A9BSU3"/>
<accession>A0A0A9BSU3</accession>
<reference evidence="1" key="2">
    <citation type="journal article" date="2015" name="Data Brief">
        <title>Shoot transcriptome of the giant reed, Arundo donax.</title>
        <authorList>
            <person name="Barrero R.A."/>
            <person name="Guerrero F.D."/>
            <person name="Moolhuijzen P."/>
            <person name="Goolsby J.A."/>
            <person name="Tidwell J."/>
            <person name="Bellgard S.E."/>
            <person name="Bellgard M.I."/>
        </authorList>
    </citation>
    <scope>NUCLEOTIDE SEQUENCE</scope>
    <source>
        <tissue evidence="1">Shoot tissue taken approximately 20 cm above the soil surface</tissue>
    </source>
</reference>
<dbReference type="EMBL" id="GBRH01233660">
    <property type="protein sequence ID" value="JAD64235.1"/>
    <property type="molecule type" value="Transcribed_RNA"/>
</dbReference>
<name>A0A0A9BSU3_ARUDO</name>
<evidence type="ECO:0000313" key="1">
    <source>
        <dbReference type="EMBL" id="JAD64235.1"/>
    </source>
</evidence>